<gene>
    <name evidence="3" type="ORF">DFH08DRAFT_825045</name>
</gene>
<feature type="transmembrane region" description="Helical" evidence="1">
    <location>
        <begin position="80"/>
        <end position="99"/>
    </location>
</feature>
<protein>
    <recommendedName>
        <fullName evidence="2">DUF6534 domain-containing protein</fullName>
    </recommendedName>
</protein>
<dbReference type="Proteomes" id="UP001218218">
    <property type="component" value="Unassembled WGS sequence"/>
</dbReference>
<dbReference type="Pfam" id="PF20152">
    <property type="entry name" value="DUF6534"/>
    <property type="match status" value="1"/>
</dbReference>
<reference evidence="3" key="1">
    <citation type="submission" date="2023-03" db="EMBL/GenBank/DDBJ databases">
        <title>Massive genome expansion in bonnet fungi (Mycena s.s.) driven by repeated elements and novel gene families across ecological guilds.</title>
        <authorList>
            <consortium name="Lawrence Berkeley National Laboratory"/>
            <person name="Harder C.B."/>
            <person name="Miyauchi S."/>
            <person name="Viragh M."/>
            <person name="Kuo A."/>
            <person name="Thoen E."/>
            <person name="Andreopoulos B."/>
            <person name="Lu D."/>
            <person name="Skrede I."/>
            <person name="Drula E."/>
            <person name="Henrissat B."/>
            <person name="Morin E."/>
            <person name="Kohler A."/>
            <person name="Barry K."/>
            <person name="LaButti K."/>
            <person name="Morin E."/>
            <person name="Salamov A."/>
            <person name="Lipzen A."/>
            <person name="Mereny Z."/>
            <person name="Hegedus B."/>
            <person name="Baldrian P."/>
            <person name="Stursova M."/>
            <person name="Weitz H."/>
            <person name="Taylor A."/>
            <person name="Grigoriev I.V."/>
            <person name="Nagy L.G."/>
            <person name="Martin F."/>
            <person name="Kauserud H."/>
        </authorList>
    </citation>
    <scope>NUCLEOTIDE SEQUENCE</scope>
    <source>
        <strain evidence="3">CBHHK002</strain>
    </source>
</reference>
<evidence type="ECO:0000259" key="2">
    <source>
        <dbReference type="Pfam" id="PF20152"/>
    </source>
</evidence>
<keyword evidence="1" id="KW-0472">Membrane</keyword>
<dbReference type="AlphaFoldDB" id="A0AAD6Z3F1"/>
<evidence type="ECO:0000256" key="1">
    <source>
        <dbReference type="SAM" id="Phobius"/>
    </source>
</evidence>
<organism evidence="3 4">
    <name type="scientific">Mycena albidolilacea</name>
    <dbReference type="NCBI Taxonomy" id="1033008"/>
    <lineage>
        <taxon>Eukaryota</taxon>
        <taxon>Fungi</taxon>
        <taxon>Dikarya</taxon>
        <taxon>Basidiomycota</taxon>
        <taxon>Agaricomycotina</taxon>
        <taxon>Agaricomycetes</taxon>
        <taxon>Agaricomycetidae</taxon>
        <taxon>Agaricales</taxon>
        <taxon>Marasmiineae</taxon>
        <taxon>Mycenaceae</taxon>
        <taxon>Mycena</taxon>
    </lineage>
</organism>
<keyword evidence="4" id="KW-1185">Reference proteome</keyword>
<dbReference type="EMBL" id="JARIHO010000096">
    <property type="protein sequence ID" value="KAJ7305546.1"/>
    <property type="molecule type" value="Genomic_DNA"/>
</dbReference>
<accession>A0AAD6Z3F1</accession>
<feature type="domain" description="DUF6534" evidence="2">
    <location>
        <begin position="217"/>
        <end position="317"/>
    </location>
</feature>
<evidence type="ECO:0000313" key="4">
    <source>
        <dbReference type="Proteomes" id="UP001218218"/>
    </source>
</evidence>
<feature type="transmembrane region" description="Helical" evidence="1">
    <location>
        <begin position="111"/>
        <end position="137"/>
    </location>
</feature>
<comment type="caution">
    <text evidence="3">The sequence shown here is derived from an EMBL/GenBank/DDBJ whole genome shotgun (WGS) entry which is preliminary data.</text>
</comment>
<keyword evidence="1" id="KW-0812">Transmembrane</keyword>
<evidence type="ECO:0000313" key="3">
    <source>
        <dbReference type="EMBL" id="KAJ7305546.1"/>
    </source>
</evidence>
<sequence>MANSDKWNGRAEVLSIWLSASVNYRLLHLLSGARTHATSLTNWTDRSPTAILMRPDTSSGAAETMARVAPTPANIRQMSISGATLFISTTIFLCVRKSYSSMDDPAMPHTTIGVCLVGGLVSFMLFGVMTTQMYIYYKRFSDDCLKLKALVVFMWYNPAHNIDSTECVPVNRTCDSAHTHCASDIFSMQTILGRPAPKSYETTVFFYGVTGAIGLQTTSLAGYLEKEVWRATVGWAMGTANDLMITSTLRCIQEVELLCFPAGNRSTAGSSYVVDPSLTGVISLFVTMRENFIWFAVFTVDAKIFSNSLLASLNLRETLHAINNQNISLSLSCTMSPKALSDRCDSKGKRNEMSSMLWLDFICLWPHKISGQAKSQEARAFTTILLLNSDFGLPGNI</sequence>
<keyword evidence="1" id="KW-1133">Transmembrane helix</keyword>
<proteinExistence type="predicted"/>
<name>A0AAD6Z3F1_9AGAR</name>
<dbReference type="InterPro" id="IPR045339">
    <property type="entry name" value="DUF6534"/>
</dbReference>